<dbReference type="RefSeq" id="WP_048385302.1">
    <property type="nucleotide sequence ID" value="NZ_CP011494.1"/>
</dbReference>
<dbReference type="GO" id="GO:0016620">
    <property type="term" value="F:oxidoreductase activity, acting on the aldehyde or oxo group of donors, NAD or NADP as acceptor"/>
    <property type="evidence" value="ECO:0007669"/>
    <property type="project" value="InterPro"/>
</dbReference>
<dbReference type="SUPFAM" id="SSF53720">
    <property type="entry name" value="ALDH-like"/>
    <property type="match status" value="1"/>
</dbReference>
<dbReference type="InterPro" id="IPR044086">
    <property type="entry name" value="LUC3-like"/>
</dbReference>
<feature type="domain" description="Aldehyde dehydrogenase" evidence="5">
    <location>
        <begin position="17"/>
        <end position="462"/>
    </location>
</feature>
<dbReference type="FunFam" id="3.40.605.10:FF:000007">
    <property type="entry name" value="NAD/NADP-dependent betaine aldehyde dehydrogenase"/>
    <property type="match status" value="1"/>
</dbReference>
<dbReference type="InterPro" id="IPR016160">
    <property type="entry name" value="Ald_DH_CS_CYS"/>
</dbReference>
<dbReference type="STRING" id="330734.ABA45_08400"/>
<dbReference type="Pfam" id="PF00171">
    <property type="entry name" value="Aldedh"/>
    <property type="match status" value="1"/>
</dbReference>
<dbReference type="AlphaFoldDB" id="A0A0H4I0H1"/>
<evidence type="ECO:0000256" key="2">
    <source>
        <dbReference type="ARBA" id="ARBA00023002"/>
    </source>
</evidence>
<evidence type="ECO:0000259" key="5">
    <source>
        <dbReference type="Pfam" id="PF00171"/>
    </source>
</evidence>
<protein>
    <submittedName>
        <fullName evidence="6">Aldehyde dehydrogenase</fullName>
    </submittedName>
</protein>
<reference evidence="6 7" key="1">
    <citation type="submission" date="2015-05" db="EMBL/GenBank/DDBJ databases">
        <title>Complete genome of Marinobacter psychrophilus strain 20041T isolated from sea-ice of the Canadian Basin.</title>
        <authorList>
            <person name="Song L."/>
            <person name="Ren L."/>
            <person name="Yu Y."/>
            <person name="Wang X."/>
        </authorList>
    </citation>
    <scope>NUCLEOTIDE SEQUENCE [LARGE SCALE GENOMIC DNA]</scope>
    <source>
        <strain evidence="6 7">20041</strain>
    </source>
</reference>
<dbReference type="FunFam" id="3.40.309.10:FF:000009">
    <property type="entry name" value="Aldehyde dehydrogenase A"/>
    <property type="match status" value="1"/>
</dbReference>
<evidence type="ECO:0000256" key="1">
    <source>
        <dbReference type="ARBA" id="ARBA00009986"/>
    </source>
</evidence>
<dbReference type="PROSITE" id="PS00687">
    <property type="entry name" value="ALDEHYDE_DEHYDR_GLU"/>
    <property type="match status" value="1"/>
</dbReference>
<sequence>MRTVKLLINGQLVNGHKNIDVINPATGKAFMQIPVASEAQALEAVVAAKAAFPGWAATKIEDRQAMLRKLADRLQENAEEFAKVLVLEQGKPLAEATAEVLYAETFLRYFAAFNSSMETIQDDDEMQVEVYRKPLGVVVGIAPWNLPLLIGANKLGPALVTGNTIILKPAPTTSVTSLMLGELAKNIFPAGVINIIADENDLGPILSSHPDVAKVSFTGSTVTGRKVAQTAASSLKRLTLELGGNDAGIVLDDVDVSKIAERIFAGAFMNCGQVCIALKRLYVHENQYDEMCDALANIANNTKVGDGLDNGVKIGPLQNFMQFEKAQKYLGIAARDGKVIAGGAVLDRQGYFIQPTIVRDIDDSSPLVSEEQFAPILPIIKYRDVNDVIKRANNSEYGLGGSVWSSDVIRAKEVASQISTGTVWINHHLHFGPHIPFAGAKQSGLGVEFSKEGISEFTQCSVISVAK</sequence>
<dbReference type="InterPro" id="IPR016161">
    <property type="entry name" value="Ald_DH/histidinol_DH"/>
</dbReference>
<dbReference type="PATRIC" id="fig|330734.3.peg.1764"/>
<comment type="similarity">
    <text evidence="1 4">Belongs to the aldehyde dehydrogenase family.</text>
</comment>
<dbReference type="CDD" id="cd07106">
    <property type="entry name" value="ALDH_AldA-AAD23400"/>
    <property type="match status" value="1"/>
</dbReference>
<organism evidence="6 7">
    <name type="scientific">Marinobacter psychrophilus</name>
    <dbReference type="NCBI Taxonomy" id="330734"/>
    <lineage>
        <taxon>Bacteria</taxon>
        <taxon>Pseudomonadati</taxon>
        <taxon>Pseudomonadota</taxon>
        <taxon>Gammaproteobacteria</taxon>
        <taxon>Pseudomonadales</taxon>
        <taxon>Marinobacteraceae</taxon>
        <taxon>Marinobacter</taxon>
    </lineage>
</organism>
<accession>A0A0H4I0H1</accession>
<keyword evidence="2 4" id="KW-0560">Oxidoreductase</keyword>
<dbReference type="Gene3D" id="3.40.309.10">
    <property type="entry name" value="Aldehyde Dehydrogenase, Chain A, domain 2"/>
    <property type="match status" value="1"/>
</dbReference>
<gene>
    <name evidence="6" type="ORF">ABA45_08400</name>
</gene>
<evidence type="ECO:0000256" key="3">
    <source>
        <dbReference type="PROSITE-ProRule" id="PRU10007"/>
    </source>
</evidence>
<dbReference type="Gene3D" id="3.40.605.10">
    <property type="entry name" value="Aldehyde Dehydrogenase, Chain A, domain 1"/>
    <property type="match status" value="1"/>
</dbReference>
<evidence type="ECO:0000313" key="6">
    <source>
        <dbReference type="EMBL" id="AKO52439.1"/>
    </source>
</evidence>
<evidence type="ECO:0000313" key="7">
    <source>
        <dbReference type="Proteomes" id="UP000036406"/>
    </source>
</evidence>
<proteinExistence type="inferred from homology"/>
<dbReference type="InterPro" id="IPR016162">
    <property type="entry name" value="Ald_DH_N"/>
</dbReference>
<dbReference type="Proteomes" id="UP000036406">
    <property type="component" value="Chromosome"/>
</dbReference>
<dbReference type="InterPro" id="IPR016163">
    <property type="entry name" value="Ald_DH_C"/>
</dbReference>
<dbReference type="PANTHER" id="PTHR11699">
    <property type="entry name" value="ALDEHYDE DEHYDROGENASE-RELATED"/>
    <property type="match status" value="1"/>
</dbReference>
<dbReference type="InterPro" id="IPR015590">
    <property type="entry name" value="Aldehyde_DH_dom"/>
</dbReference>
<dbReference type="InterPro" id="IPR029510">
    <property type="entry name" value="Ald_DH_CS_GLU"/>
</dbReference>
<name>A0A0H4I0H1_9GAMM</name>
<keyword evidence="7" id="KW-1185">Reference proteome</keyword>
<dbReference type="PROSITE" id="PS00070">
    <property type="entry name" value="ALDEHYDE_DEHYDR_CYS"/>
    <property type="match status" value="1"/>
</dbReference>
<dbReference type="KEGG" id="mpq:ABA45_08400"/>
<feature type="active site" evidence="3">
    <location>
        <position position="241"/>
    </location>
</feature>
<evidence type="ECO:0000256" key="4">
    <source>
        <dbReference type="RuleBase" id="RU003345"/>
    </source>
</evidence>
<dbReference type="EMBL" id="CP011494">
    <property type="protein sequence ID" value="AKO52439.1"/>
    <property type="molecule type" value="Genomic_DNA"/>
</dbReference>